<feature type="compositionally biased region" description="Basic and acidic residues" evidence="1">
    <location>
        <begin position="287"/>
        <end position="300"/>
    </location>
</feature>
<feature type="region of interest" description="Disordered" evidence="1">
    <location>
        <begin position="239"/>
        <end position="300"/>
    </location>
</feature>
<protein>
    <submittedName>
        <fullName evidence="3">Uncharacterized protein</fullName>
    </submittedName>
</protein>
<accession>A0ABV3JKF5</accession>
<keyword evidence="4" id="KW-1185">Reference proteome</keyword>
<feature type="compositionally biased region" description="Low complexity" evidence="1">
    <location>
        <begin position="24"/>
        <end position="40"/>
    </location>
</feature>
<feature type="region of interest" description="Disordered" evidence="1">
    <location>
        <begin position="128"/>
        <end position="195"/>
    </location>
</feature>
<dbReference type="Proteomes" id="UP001552527">
    <property type="component" value="Unassembled WGS sequence"/>
</dbReference>
<keyword evidence="2" id="KW-0812">Transmembrane</keyword>
<feature type="compositionally biased region" description="Pro residues" evidence="1">
    <location>
        <begin position="252"/>
        <end position="263"/>
    </location>
</feature>
<feature type="region of interest" description="Disordered" evidence="1">
    <location>
        <begin position="1"/>
        <end position="42"/>
    </location>
</feature>
<dbReference type="EMBL" id="JBFATE010000011">
    <property type="protein sequence ID" value="MEV5248646.1"/>
    <property type="molecule type" value="Genomic_DNA"/>
</dbReference>
<reference evidence="3 4" key="1">
    <citation type="submission" date="2024-06" db="EMBL/GenBank/DDBJ databases">
        <title>The Natural Products Discovery Center: Release of the First 8490 Sequenced Strains for Exploring Actinobacteria Biosynthetic Diversity.</title>
        <authorList>
            <person name="Kalkreuter E."/>
            <person name="Kautsar S.A."/>
            <person name="Yang D."/>
            <person name="Bader C.D."/>
            <person name="Teijaro C.N."/>
            <person name="Fluegel L."/>
            <person name="Davis C.M."/>
            <person name="Simpson J.R."/>
            <person name="Lauterbach L."/>
            <person name="Steele A.D."/>
            <person name="Gui C."/>
            <person name="Meng S."/>
            <person name="Li G."/>
            <person name="Viehrig K."/>
            <person name="Ye F."/>
            <person name="Su P."/>
            <person name="Kiefer A.F."/>
            <person name="Nichols A."/>
            <person name="Cepeda A.J."/>
            <person name="Yan W."/>
            <person name="Fan B."/>
            <person name="Jiang Y."/>
            <person name="Adhikari A."/>
            <person name="Zheng C.-J."/>
            <person name="Schuster L."/>
            <person name="Cowan T.M."/>
            <person name="Smanski M.J."/>
            <person name="Chevrette M.G."/>
            <person name="De Carvalho L.P.S."/>
            <person name="Shen B."/>
        </authorList>
    </citation>
    <scope>NUCLEOTIDE SEQUENCE [LARGE SCALE GENOMIC DNA]</scope>
    <source>
        <strain evidence="3 4">NPDC052768</strain>
    </source>
</reference>
<keyword evidence="2" id="KW-1133">Transmembrane helix</keyword>
<proteinExistence type="predicted"/>
<feature type="transmembrane region" description="Helical" evidence="2">
    <location>
        <begin position="107"/>
        <end position="126"/>
    </location>
</feature>
<evidence type="ECO:0000256" key="1">
    <source>
        <dbReference type="SAM" id="MobiDB-lite"/>
    </source>
</evidence>
<comment type="caution">
    <text evidence="3">The sequence shown here is derived from an EMBL/GenBank/DDBJ whole genome shotgun (WGS) entry which is preliminary data.</text>
</comment>
<evidence type="ECO:0000313" key="4">
    <source>
        <dbReference type="Proteomes" id="UP001552527"/>
    </source>
</evidence>
<keyword evidence="2" id="KW-0472">Membrane</keyword>
<organism evidence="3 4">
    <name type="scientific">Streptomyces werraensis</name>
    <dbReference type="NCBI Taxonomy" id="68284"/>
    <lineage>
        <taxon>Bacteria</taxon>
        <taxon>Bacillati</taxon>
        <taxon>Actinomycetota</taxon>
        <taxon>Actinomycetes</taxon>
        <taxon>Kitasatosporales</taxon>
        <taxon>Streptomycetaceae</taxon>
        <taxon>Streptomyces</taxon>
    </lineage>
</organism>
<sequence length="300" mass="29454">MGERQSDGGQAGRRRVHPERSDCPEGAAAASGPAVSVSAERPAGDTARLEALLVAALVRDGVDAGAEQRAVAAFVAARESGAHGARTRHRDDWRPSRRRFGGRSLRATLGALVAGCALSGVAWAGIQAAGAPSGGRSEDTGPARTPSAASAPTVPDASRAAGAAGTPRVSAPASATEAGRDGAARGSGPAEAAGTVEAQCRAYERVAGRGRVLDAPVWERLVAAAGGAGRVEAYCAGRAGDAPPTASVPAPEGVPPVPAPEGVPPVAGDEAGPGRPTGKAAGADSSGEDKGKGEEAGRKP</sequence>
<dbReference type="RefSeq" id="WP_364025325.1">
    <property type="nucleotide sequence ID" value="NZ_JBFATD010000010.1"/>
</dbReference>
<name>A0ABV3JKF5_9ACTN</name>
<evidence type="ECO:0000256" key="2">
    <source>
        <dbReference type="SAM" id="Phobius"/>
    </source>
</evidence>
<evidence type="ECO:0000313" key="3">
    <source>
        <dbReference type="EMBL" id="MEV5248646.1"/>
    </source>
</evidence>
<gene>
    <name evidence="3" type="ORF">AB0K95_25735</name>
</gene>
<feature type="compositionally biased region" description="Low complexity" evidence="1">
    <location>
        <begin position="142"/>
        <end position="158"/>
    </location>
</feature>